<feature type="transmembrane region" description="Helical" evidence="1">
    <location>
        <begin position="6"/>
        <end position="27"/>
    </location>
</feature>
<dbReference type="AlphaFoldDB" id="A0A0F6AEY8"/>
<accession>A0A0F6AEY8</accession>
<keyword evidence="1" id="KW-0472">Membrane</keyword>
<dbReference type="PATRIC" id="fig|1129367.4.peg.1292"/>
<reference evidence="2 3" key="1">
    <citation type="journal article" date="2015" name="BMC Genomics">
        <title>Genome mining reveals unlocked bioactive potential of marine Gram-negative bacteria.</title>
        <authorList>
            <person name="Machado H."/>
            <person name="Sonnenschein E.C."/>
            <person name="Melchiorsen J."/>
            <person name="Gram L."/>
        </authorList>
    </citation>
    <scope>NUCLEOTIDE SEQUENCE [LARGE SCALE GENOMIC DNA]</scope>
    <source>
        <strain evidence="2 3">S4054</strain>
    </source>
</reference>
<proteinExistence type="predicted"/>
<keyword evidence="1" id="KW-0812">Transmembrane</keyword>
<gene>
    <name evidence="2" type="ORF">N479_00950</name>
</gene>
<sequence>MENVNWIAISISLLSSMASIAIAIAALRNSRISEKNNELARSSFELAQKSNELAKRSNDAKIYLDMMDIYMSKEFKYALKAIRTAQEKEIDTFPAEWFKSHQSGEQWAKDVDDARRKVKYFYRNVAQLYNENLISFDLVKAICKPQGWRVLIELIEPMEQISNSHYNRSTYEIIKQAGAENEAEGLKPPSRIGK</sequence>
<evidence type="ECO:0000313" key="2">
    <source>
        <dbReference type="EMBL" id="KKE84787.1"/>
    </source>
</evidence>
<evidence type="ECO:0000256" key="1">
    <source>
        <dbReference type="SAM" id="Phobius"/>
    </source>
</evidence>
<keyword evidence="1" id="KW-1133">Transmembrane helix</keyword>
<comment type="caution">
    <text evidence="2">The sequence shown here is derived from an EMBL/GenBank/DDBJ whole genome shotgun (WGS) entry which is preliminary data.</text>
</comment>
<protein>
    <recommendedName>
        <fullName evidence="4">DUF4760 domain-containing protein</fullName>
    </recommendedName>
</protein>
<dbReference type="RefSeq" id="WP_046355066.1">
    <property type="nucleotide sequence ID" value="NZ_AUXW01000112.1"/>
</dbReference>
<evidence type="ECO:0000313" key="3">
    <source>
        <dbReference type="Proteomes" id="UP000033434"/>
    </source>
</evidence>
<dbReference type="EMBL" id="AUXW01000112">
    <property type="protein sequence ID" value="KKE84787.1"/>
    <property type="molecule type" value="Genomic_DNA"/>
</dbReference>
<organism evidence="2 3">
    <name type="scientific">Pseudoalteromonas luteoviolacea S4054</name>
    <dbReference type="NCBI Taxonomy" id="1129367"/>
    <lineage>
        <taxon>Bacteria</taxon>
        <taxon>Pseudomonadati</taxon>
        <taxon>Pseudomonadota</taxon>
        <taxon>Gammaproteobacteria</taxon>
        <taxon>Alteromonadales</taxon>
        <taxon>Pseudoalteromonadaceae</taxon>
        <taxon>Pseudoalteromonas</taxon>
    </lineage>
</organism>
<dbReference type="Proteomes" id="UP000033434">
    <property type="component" value="Unassembled WGS sequence"/>
</dbReference>
<name>A0A0F6AEY8_9GAMM</name>
<evidence type="ECO:0008006" key="4">
    <source>
        <dbReference type="Google" id="ProtNLM"/>
    </source>
</evidence>